<sequence>MSSAAQFLKSKGFEKLISRGKDQDTLTPEEINDAIPASIIAPEELDLIMLAINEAEIEITEQEFEEEDEGIKLDGTEIIEETLSKEEKAELRSASTDPVKLYLKRMGSVALLTREGEVVIAKEIEEGEREIILSCLKSSHAIAEIITLKDRITELENPTEFVRELVRGLDDESTQKDVDKVKKTIINLCDELTSIYNENVNEDDGTFEKFSKSEKERMDRIATDLADLTFNRKIINSFVEPVKKYYLQFKDLYEQQDRIFKFLEVETIEAYRELHEKIMEDDAFKRAFAKELFTTDAKVEQLVRNQEDILRKLRRLSQEAGMSFDDIETVYKIITNGEERADRAKAQLVEANLRLVVSIAKKYTNRGLQFLDLIQEGNIGLMKAVDKFEYRRGYKFSTYATWWIRQAITRAIADQARTIRIPVHMIETINKMVRTQRQLIQELGREPTPEEIAEKMEMPVDKVKKVQKISKEPISLETPIGEEEDSSLGDFIEDKKIISPADAVMSITLSEQTRSVLSTLTPREEKVLRMRFGIGEKSDHTLEEVGQDFFVTRERIRQIEAKALRKLRHPSRAKLLKSYIENS</sequence>
<evidence type="ECO:0000259" key="9">
    <source>
        <dbReference type="PROSITE" id="PS00716"/>
    </source>
</evidence>
<dbReference type="PROSITE" id="PS00716">
    <property type="entry name" value="SIGMA70_2"/>
    <property type="match status" value="1"/>
</dbReference>
<dbReference type="NCBIfam" id="TIGR02937">
    <property type="entry name" value="sigma70-ECF"/>
    <property type="match status" value="1"/>
</dbReference>
<dbReference type="HAMAP" id="MF_00963">
    <property type="entry name" value="Sigma70_RpoD_SigA"/>
    <property type="match status" value="1"/>
</dbReference>
<comment type="subunit">
    <text evidence="6">Interacts transiently with the RNA polymerase catalytic core.</text>
</comment>
<dbReference type="Pfam" id="PF00140">
    <property type="entry name" value="Sigma70_r1_2"/>
    <property type="match status" value="1"/>
</dbReference>
<gene>
    <name evidence="10" type="primary">rpoD</name>
    <name evidence="6" type="synonym">sigA</name>
    <name evidence="10" type="ORF">DAY19_10380</name>
</gene>
<evidence type="ECO:0000313" key="11">
    <source>
        <dbReference type="Proteomes" id="UP000443582"/>
    </source>
</evidence>
<evidence type="ECO:0000256" key="7">
    <source>
        <dbReference type="SAM" id="Coils"/>
    </source>
</evidence>
<feature type="DNA-binding region" description="H-T-H motif" evidence="6">
    <location>
        <begin position="542"/>
        <end position="561"/>
    </location>
</feature>
<dbReference type="Pfam" id="PF03979">
    <property type="entry name" value="Sigma70_r1_1"/>
    <property type="match status" value="1"/>
</dbReference>
<dbReference type="InterPro" id="IPR013325">
    <property type="entry name" value="RNA_pol_sigma_r2"/>
</dbReference>
<keyword evidence="11" id="KW-1185">Reference proteome</keyword>
<dbReference type="PANTHER" id="PTHR30603:SF60">
    <property type="entry name" value="RNA POLYMERASE SIGMA FACTOR RPOD"/>
    <property type="match status" value="1"/>
</dbReference>
<dbReference type="InterPro" id="IPR028630">
    <property type="entry name" value="Sigma70_RpoD"/>
</dbReference>
<keyword evidence="1 6" id="KW-0963">Cytoplasm</keyword>
<dbReference type="InterPro" id="IPR012760">
    <property type="entry name" value="RNA_pol_sigma_RpoD_C"/>
</dbReference>
<dbReference type="PROSITE" id="PS00715">
    <property type="entry name" value="SIGMA70_1"/>
    <property type="match status" value="1"/>
</dbReference>
<dbReference type="Proteomes" id="UP000443582">
    <property type="component" value="Unassembled WGS sequence"/>
</dbReference>
<dbReference type="PANTHER" id="PTHR30603">
    <property type="entry name" value="RNA POLYMERASE SIGMA FACTOR RPO"/>
    <property type="match status" value="1"/>
</dbReference>
<evidence type="ECO:0000256" key="5">
    <source>
        <dbReference type="ARBA" id="ARBA00023163"/>
    </source>
</evidence>
<dbReference type="Pfam" id="PF04542">
    <property type="entry name" value="Sigma70_r2"/>
    <property type="match status" value="1"/>
</dbReference>
<dbReference type="InterPro" id="IPR007627">
    <property type="entry name" value="RNA_pol_sigma70_r2"/>
</dbReference>
<dbReference type="Gene3D" id="1.10.220.120">
    <property type="entry name" value="Sigma-70 factor, region 1.1"/>
    <property type="match status" value="1"/>
</dbReference>
<dbReference type="Pfam" id="PF04545">
    <property type="entry name" value="Sigma70_r4"/>
    <property type="match status" value="1"/>
</dbReference>
<feature type="domain" description="RNA polymerase sigma-70" evidence="9">
    <location>
        <begin position="541"/>
        <end position="567"/>
    </location>
</feature>
<feature type="coiled-coil region" evidence="7">
    <location>
        <begin position="299"/>
        <end position="354"/>
    </location>
</feature>
<comment type="caution">
    <text evidence="10">The sequence shown here is derived from an EMBL/GenBank/DDBJ whole genome shotgun (WGS) entry which is preliminary data.</text>
</comment>
<comment type="subcellular location">
    <subcellularLocation>
        <location evidence="6">Cytoplasm</location>
    </subcellularLocation>
</comment>
<dbReference type="InterPro" id="IPR000943">
    <property type="entry name" value="RNA_pol_sigma70"/>
</dbReference>
<evidence type="ECO:0000313" key="10">
    <source>
        <dbReference type="EMBL" id="RZF22079.1"/>
    </source>
</evidence>
<dbReference type="InterPro" id="IPR014284">
    <property type="entry name" value="RNA_pol_sigma-70_dom"/>
</dbReference>
<dbReference type="CDD" id="cd06171">
    <property type="entry name" value="Sigma70_r4"/>
    <property type="match status" value="1"/>
</dbReference>
<name>A0ABY0IGM1_9BACT</name>
<evidence type="ECO:0000256" key="1">
    <source>
        <dbReference type="ARBA" id="ARBA00022490"/>
    </source>
</evidence>
<protein>
    <recommendedName>
        <fullName evidence="6">RNA polymerase sigma factor SigA</fullName>
    </recommendedName>
</protein>
<reference evidence="11" key="1">
    <citation type="journal article" date="2019" name="Int. J. Syst. Evol. Microbiol.">
        <title>Halobacteriovorax valvorus sp. nov., a novel prokaryotic predator isolated from coastal seawater of China.</title>
        <authorList>
            <person name="Chen M.-X."/>
        </authorList>
    </citation>
    <scope>NUCLEOTIDE SEQUENCE [LARGE SCALE GENOMIC DNA]</scope>
    <source>
        <strain evidence="11">BL9</strain>
    </source>
</reference>
<evidence type="ECO:0000256" key="4">
    <source>
        <dbReference type="ARBA" id="ARBA00023125"/>
    </source>
</evidence>
<dbReference type="Gene3D" id="1.10.601.10">
    <property type="entry name" value="RNA Polymerase Primary Sigma Factor"/>
    <property type="match status" value="1"/>
</dbReference>
<keyword evidence="2 6" id="KW-0805">Transcription regulation</keyword>
<dbReference type="InterPro" id="IPR050239">
    <property type="entry name" value="Sigma-70_RNA_pol_init_factors"/>
</dbReference>
<dbReference type="NCBIfam" id="NF004208">
    <property type="entry name" value="PRK05658.1"/>
    <property type="match status" value="1"/>
</dbReference>
<dbReference type="Pfam" id="PF04539">
    <property type="entry name" value="Sigma70_r3"/>
    <property type="match status" value="1"/>
</dbReference>
<dbReference type="InterPro" id="IPR007127">
    <property type="entry name" value="RNA_pol_sigma_70_r1_1"/>
</dbReference>
<evidence type="ECO:0000256" key="3">
    <source>
        <dbReference type="ARBA" id="ARBA00023082"/>
    </source>
</evidence>
<evidence type="ECO:0000256" key="6">
    <source>
        <dbReference type="HAMAP-Rule" id="MF_00963"/>
    </source>
</evidence>
<feature type="short sequence motif" description="Interaction with polymerase core subunit RpoC" evidence="6">
    <location>
        <begin position="372"/>
        <end position="375"/>
    </location>
</feature>
<feature type="domain" description="RNA polymerase sigma-70" evidence="8">
    <location>
        <begin position="372"/>
        <end position="385"/>
    </location>
</feature>
<organism evidence="10 11">
    <name type="scientific">Halobacteriovorax vibrionivorans</name>
    <dbReference type="NCBI Taxonomy" id="2152716"/>
    <lineage>
        <taxon>Bacteria</taxon>
        <taxon>Pseudomonadati</taxon>
        <taxon>Bdellovibrionota</taxon>
        <taxon>Bacteriovoracia</taxon>
        <taxon>Bacteriovoracales</taxon>
        <taxon>Halobacteriovoraceae</taxon>
        <taxon>Halobacteriovorax</taxon>
    </lineage>
</organism>
<dbReference type="InterPro" id="IPR009042">
    <property type="entry name" value="RNA_pol_sigma70_r1_2"/>
</dbReference>
<comment type="function">
    <text evidence="6">Sigma factors are initiation factors that promote the attachment of RNA polymerase to specific initiation sites and are then released. This sigma factor is the primary sigma factor during exponential growth.</text>
</comment>
<comment type="similarity">
    <text evidence="6">Belongs to the sigma-70 factor family. RpoD/SigA subfamily.</text>
</comment>
<keyword evidence="7" id="KW-0175">Coiled coil</keyword>
<feature type="region of interest" description="Sigma-70 factor domain-2" evidence="6">
    <location>
        <begin position="348"/>
        <end position="418"/>
    </location>
</feature>
<dbReference type="EMBL" id="QDKL01000002">
    <property type="protein sequence ID" value="RZF22079.1"/>
    <property type="molecule type" value="Genomic_DNA"/>
</dbReference>
<feature type="region of interest" description="Sigma-70 factor domain-4" evidence="6">
    <location>
        <begin position="516"/>
        <end position="569"/>
    </location>
</feature>
<dbReference type="Gene3D" id="1.10.10.10">
    <property type="entry name" value="Winged helix-like DNA-binding domain superfamily/Winged helix DNA-binding domain"/>
    <property type="match status" value="2"/>
</dbReference>
<keyword evidence="3 6" id="KW-0731">Sigma factor</keyword>
<dbReference type="SUPFAM" id="SSF88659">
    <property type="entry name" value="Sigma3 and sigma4 domains of RNA polymerase sigma factors"/>
    <property type="match status" value="2"/>
</dbReference>
<evidence type="ECO:0000259" key="8">
    <source>
        <dbReference type="PROSITE" id="PS00715"/>
    </source>
</evidence>
<feature type="region of interest" description="Sigma-70 factor domain-3" evidence="6">
    <location>
        <begin position="427"/>
        <end position="503"/>
    </location>
</feature>
<keyword evidence="5 6" id="KW-0804">Transcription</keyword>
<dbReference type="InterPro" id="IPR007624">
    <property type="entry name" value="RNA_pol_sigma70_r3"/>
</dbReference>
<keyword evidence="4 6" id="KW-0238">DNA-binding</keyword>
<accession>A0ABY0IGM1</accession>
<dbReference type="InterPro" id="IPR036388">
    <property type="entry name" value="WH-like_DNA-bd_sf"/>
</dbReference>
<dbReference type="NCBIfam" id="TIGR02393">
    <property type="entry name" value="RpoD_Cterm"/>
    <property type="match status" value="1"/>
</dbReference>
<evidence type="ECO:0000256" key="2">
    <source>
        <dbReference type="ARBA" id="ARBA00023015"/>
    </source>
</evidence>
<dbReference type="InterPro" id="IPR007630">
    <property type="entry name" value="RNA_pol_sigma70_r4"/>
</dbReference>
<dbReference type="InterPro" id="IPR013324">
    <property type="entry name" value="RNA_pol_sigma_r3/r4-like"/>
</dbReference>
<dbReference type="PRINTS" id="PR00046">
    <property type="entry name" value="SIGMA70FCT"/>
</dbReference>
<dbReference type="InterPro" id="IPR042189">
    <property type="entry name" value="RNA_pol_sigma_70_r1_1_sf"/>
</dbReference>
<dbReference type="SUPFAM" id="SSF88946">
    <property type="entry name" value="Sigma2 domain of RNA polymerase sigma factors"/>
    <property type="match status" value="1"/>
</dbReference>
<proteinExistence type="inferred from homology"/>